<evidence type="ECO:0000256" key="1">
    <source>
        <dbReference type="SAM" id="MobiDB-lite"/>
    </source>
</evidence>
<organism evidence="2 3">
    <name type="scientific">Kaistia hirudinis</name>
    <dbReference type="NCBI Taxonomy" id="1293440"/>
    <lineage>
        <taxon>Bacteria</taxon>
        <taxon>Pseudomonadati</taxon>
        <taxon>Pseudomonadota</taxon>
        <taxon>Alphaproteobacteria</taxon>
        <taxon>Hyphomicrobiales</taxon>
        <taxon>Kaistiaceae</taxon>
        <taxon>Kaistia</taxon>
    </lineage>
</organism>
<dbReference type="AlphaFoldDB" id="A0A840ARR8"/>
<proteinExistence type="predicted"/>
<sequence length="202" mass="21987">MKAVRTIYCTAFCGVKRVASGLVGDVAVAVKGLVDSGQPVAVFEEATSRPIEIDFRGSVEDVRERIEAAPIDGPVAEEGEPETSGEARGRGRPRLGVVAREVTLLPRHWEWLSRQPGGASVALRRLVDAARRENASLDRRRDAQESANRFMTSMAGDQPRFEEASRALFAGDAEQFDALTQAWPDDVRDHSRRLAAAAFAAV</sequence>
<dbReference type="EMBL" id="JACIDS010000004">
    <property type="protein sequence ID" value="MBB3932184.1"/>
    <property type="molecule type" value="Genomic_DNA"/>
</dbReference>
<name>A0A840ARR8_9HYPH</name>
<keyword evidence="3" id="KW-1185">Reference proteome</keyword>
<evidence type="ECO:0000313" key="2">
    <source>
        <dbReference type="EMBL" id="MBB3932184.1"/>
    </source>
</evidence>
<protein>
    <recommendedName>
        <fullName evidence="4">DUF2239 domain-containing protein</fullName>
    </recommendedName>
</protein>
<dbReference type="Pfam" id="PF09998">
    <property type="entry name" value="DUF2239"/>
    <property type="match status" value="1"/>
</dbReference>
<accession>A0A840ARR8</accession>
<dbReference type="InterPro" id="IPR018715">
    <property type="entry name" value="DUF2239"/>
</dbReference>
<dbReference type="Proteomes" id="UP000553963">
    <property type="component" value="Unassembled WGS sequence"/>
</dbReference>
<evidence type="ECO:0008006" key="4">
    <source>
        <dbReference type="Google" id="ProtNLM"/>
    </source>
</evidence>
<feature type="region of interest" description="Disordered" evidence="1">
    <location>
        <begin position="68"/>
        <end position="92"/>
    </location>
</feature>
<reference evidence="2 3" key="1">
    <citation type="submission" date="2020-08" db="EMBL/GenBank/DDBJ databases">
        <title>Genomic Encyclopedia of Type Strains, Phase IV (KMG-IV): sequencing the most valuable type-strain genomes for metagenomic binning, comparative biology and taxonomic classification.</title>
        <authorList>
            <person name="Goeker M."/>
        </authorList>
    </citation>
    <scope>NUCLEOTIDE SEQUENCE [LARGE SCALE GENOMIC DNA]</scope>
    <source>
        <strain evidence="2 3">DSM 25966</strain>
    </source>
</reference>
<comment type="caution">
    <text evidence="2">The sequence shown here is derived from an EMBL/GenBank/DDBJ whole genome shotgun (WGS) entry which is preliminary data.</text>
</comment>
<evidence type="ECO:0000313" key="3">
    <source>
        <dbReference type="Proteomes" id="UP000553963"/>
    </source>
</evidence>
<dbReference type="RefSeq" id="WP_183399839.1">
    <property type="nucleotide sequence ID" value="NZ_JACIDS010000004.1"/>
</dbReference>
<gene>
    <name evidence="2" type="ORF">GGR25_003242</name>
</gene>